<reference evidence="2 3" key="1">
    <citation type="journal article" date="2023" name="Plants (Basel)">
        <title>Bridging the Gap: Combining Genomics and Transcriptomics Approaches to Understand Stylosanthes scabra, an Orphan Legume from the Brazilian Caatinga.</title>
        <authorList>
            <person name="Ferreira-Neto J.R.C."/>
            <person name="da Silva M.D."/>
            <person name="Binneck E."/>
            <person name="de Melo N.F."/>
            <person name="da Silva R.H."/>
            <person name="de Melo A.L.T.M."/>
            <person name="Pandolfi V."/>
            <person name="Bustamante F.O."/>
            <person name="Brasileiro-Vidal A.C."/>
            <person name="Benko-Iseppon A.M."/>
        </authorList>
    </citation>
    <scope>NUCLEOTIDE SEQUENCE [LARGE SCALE GENOMIC DNA]</scope>
    <source>
        <tissue evidence="2">Leaves</tissue>
    </source>
</reference>
<keyword evidence="3" id="KW-1185">Reference proteome</keyword>
<dbReference type="EMBL" id="JASCZI010122039">
    <property type="protein sequence ID" value="MED6163570.1"/>
    <property type="molecule type" value="Genomic_DNA"/>
</dbReference>
<feature type="region of interest" description="Disordered" evidence="1">
    <location>
        <begin position="49"/>
        <end position="75"/>
    </location>
</feature>
<proteinExistence type="predicted"/>
<feature type="compositionally biased region" description="Basic residues" evidence="1">
    <location>
        <begin position="49"/>
        <end position="59"/>
    </location>
</feature>
<dbReference type="Proteomes" id="UP001341840">
    <property type="component" value="Unassembled WGS sequence"/>
</dbReference>
<feature type="compositionally biased region" description="Basic and acidic residues" evidence="1">
    <location>
        <begin position="65"/>
        <end position="75"/>
    </location>
</feature>
<gene>
    <name evidence="2" type="ORF">PIB30_081282</name>
</gene>
<comment type="caution">
    <text evidence="2">The sequence shown here is derived from an EMBL/GenBank/DDBJ whole genome shotgun (WGS) entry which is preliminary data.</text>
</comment>
<protein>
    <submittedName>
        <fullName evidence="2">Uncharacterized protein</fullName>
    </submittedName>
</protein>
<accession>A0ABU6USV2</accession>
<organism evidence="2 3">
    <name type="scientific">Stylosanthes scabra</name>
    <dbReference type="NCBI Taxonomy" id="79078"/>
    <lineage>
        <taxon>Eukaryota</taxon>
        <taxon>Viridiplantae</taxon>
        <taxon>Streptophyta</taxon>
        <taxon>Embryophyta</taxon>
        <taxon>Tracheophyta</taxon>
        <taxon>Spermatophyta</taxon>
        <taxon>Magnoliopsida</taxon>
        <taxon>eudicotyledons</taxon>
        <taxon>Gunneridae</taxon>
        <taxon>Pentapetalae</taxon>
        <taxon>rosids</taxon>
        <taxon>fabids</taxon>
        <taxon>Fabales</taxon>
        <taxon>Fabaceae</taxon>
        <taxon>Papilionoideae</taxon>
        <taxon>50 kb inversion clade</taxon>
        <taxon>dalbergioids sensu lato</taxon>
        <taxon>Dalbergieae</taxon>
        <taxon>Pterocarpus clade</taxon>
        <taxon>Stylosanthes</taxon>
    </lineage>
</organism>
<sequence>MCRSEEDNSIEAAEAKDVWCRGGLTFESSGEGEALARLVEKLKKKKWPDFRPKKRKQGRKTALYSRKDSCYKDTE</sequence>
<evidence type="ECO:0000313" key="3">
    <source>
        <dbReference type="Proteomes" id="UP001341840"/>
    </source>
</evidence>
<evidence type="ECO:0000256" key="1">
    <source>
        <dbReference type="SAM" id="MobiDB-lite"/>
    </source>
</evidence>
<name>A0ABU6USV2_9FABA</name>
<feature type="non-terminal residue" evidence="2">
    <location>
        <position position="75"/>
    </location>
</feature>
<evidence type="ECO:0000313" key="2">
    <source>
        <dbReference type="EMBL" id="MED6163570.1"/>
    </source>
</evidence>